<reference evidence="2" key="1">
    <citation type="journal article" date="2013" name="Microb. Biotechnol.">
        <title>Metabolic potential of the organic-solvent tolerant Pseudomonas putida DOT-T1E deduced from its annotated genome.</title>
        <authorList>
            <person name="Udaondo Z."/>
            <person name="Molina L."/>
            <person name="Daniels C."/>
            <person name="Gomez M.J."/>
            <person name="Molina-Henares M.A."/>
            <person name="Matilla M.A."/>
            <person name="Roca A."/>
            <person name="Fernandez M."/>
            <person name="Duque E."/>
            <person name="Segura A."/>
            <person name="Ramos J.L."/>
        </authorList>
    </citation>
    <scope>NUCLEOTIDE SEQUENCE [LARGE SCALE GENOMIC DNA]</scope>
    <source>
        <strain evidence="2">DOT-T1E</strain>
    </source>
</reference>
<evidence type="ECO:0000313" key="1">
    <source>
        <dbReference type="EMBL" id="AFO51242.1"/>
    </source>
</evidence>
<proteinExistence type="predicted"/>
<organism evidence="1 2">
    <name type="scientific">Pseudomonas putida (strain DOT-T1E)</name>
    <dbReference type="NCBI Taxonomy" id="1196325"/>
    <lineage>
        <taxon>Bacteria</taxon>
        <taxon>Pseudomonadati</taxon>
        <taxon>Pseudomonadota</taxon>
        <taxon>Gammaproteobacteria</taxon>
        <taxon>Pseudomonadales</taxon>
        <taxon>Pseudomonadaceae</taxon>
        <taxon>Pseudomonas</taxon>
    </lineage>
</organism>
<name>I7C456_PSEPT</name>
<dbReference type="KEGG" id="ppx:T1E_5421"/>
<accession>I7C456</accession>
<dbReference type="PATRIC" id="fig|1196325.3.peg.5378"/>
<dbReference type="EMBL" id="CP003734">
    <property type="protein sequence ID" value="AFO51242.1"/>
    <property type="molecule type" value="Genomic_DNA"/>
</dbReference>
<dbReference type="Proteomes" id="UP000006503">
    <property type="component" value="Chromosome"/>
</dbReference>
<dbReference type="AlphaFoldDB" id="I7C456"/>
<dbReference type="HOGENOM" id="CLU_3315617_0_0_6"/>
<sequence length="39" mass="4163">MVGASGSGNALSGLGLLDRLLAVAINWLSKCRKTRYVRD</sequence>
<protein>
    <submittedName>
        <fullName evidence="1">Uncharacterized protein</fullName>
    </submittedName>
</protein>
<evidence type="ECO:0000313" key="2">
    <source>
        <dbReference type="Proteomes" id="UP000006503"/>
    </source>
</evidence>
<gene>
    <name evidence="1" type="ordered locus">T1E_5421</name>
</gene>